<dbReference type="EMBL" id="JAHHHN010000032">
    <property type="protein sequence ID" value="MBW4565169.1"/>
    <property type="molecule type" value="Genomic_DNA"/>
</dbReference>
<evidence type="ECO:0000256" key="5">
    <source>
        <dbReference type="ARBA" id="ARBA00022691"/>
    </source>
</evidence>
<dbReference type="GO" id="GO:0009007">
    <property type="term" value="F:site-specific DNA-methyltransferase (adenine-specific) activity"/>
    <property type="evidence" value="ECO:0007669"/>
    <property type="project" value="UniProtKB-EC"/>
</dbReference>
<accession>A0A951Q3K2</accession>
<dbReference type="GO" id="GO:0003677">
    <property type="term" value="F:DNA binding"/>
    <property type="evidence" value="ECO:0007669"/>
    <property type="project" value="InterPro"/>
</dbReference>
<feature type="domain" description="DNA methylase adenine-specific" evidence="8">
    <location>
        <begin position="158"/>
        <end position="465"/>
    </location>
</feature>
<keyword evidence="4" id="KW-0808">Transferase</keyword>
<reference evidence="10" key="2">
    <citation type="journal article" date="2022" name="Microbiol. Resour. Announc.">
        <title>Metagenome Sequencing to Explore Phylogenomics of Terrestrial Cyanobacteria.</title>
        <authorList>
            <person name="Ward R.D."/>
            <person name="Stajich J.E."/>
            <person name="Johansen J.R."/>
            <person name="Huntemann M."/>
            <person name="Clum A."/>
            <person name="Foster B."/>
            <person name="Foster B."/>
            <person name="Roux S."/>
            <person name="Palaniappan K."/>
            <person name="Varghese N."/>
            <person name="Mukherjee S."/>
            <person name="Reddy T.B.K."/>
            <person name="Daum C."/>
            <person name="Copeland A."/>
            <person name="Chen I.A."/>
            <person name="Ivanova N.N."/>
            <person name="Kyrpides N.C."/>
            <person name="Shapiro N."/>
            <person name="Eloe-Fadrosh E.A."/>
            <person name="Pietrasiak N."/>
        </authorList>
    </citation>
    <scope>NUCLEOTIDE SEQUENCE</scope>
    <source>
        <strain evidence="10">JT2-VF2</strain>
    </source>
</reference>
<evidence type="ECO:0000256" key="1">
    <source>
        <dbReference type="ARBA" id="ARBA00006594"/>
    </source>
</evidence>
<dbReference type="GO" id="GO:0009307">
    <property type="term" value="P:DNA restriction-modification system"/>
    <property type="evidence" value="ECO:0007669"/>
    <property type="project" value="UniProtKB-KW"/>
</dbReference>
<dbReference type="PRINTS" id="PR00507">
    <property type="entry name" value="N12N6MTFRASE"/>
</dbReference>
<name>A0A951Q3K2_9NOST</name>
<evidence type="ECO:0000256" key="7">
    <source>
        <dbReference type="ARBA" id="ARBA00047942"/>
    </source>
</evidence>
<gene>
    <name evidence="10" type="ORF">KME32_29550</name>
</gene>
<comment type="caution">
    <text evidence="10">The sequence shown here is derived from an EMBL/GenBank/DDBJ whole genome shotgun (WGS) entry which is preliminary data.</text>
</comment>
<dbReference type="InterPro" id="IPR002052">
    <property type="entry name" value="DNA_methylase_N6_adenine_CS"/>
</dbReference>
<dbReference type="PANTHER" id="PTHR42933">
    <property type="entry name" value="SLR6095 PROTEIN"/>
    <property type="match status" value="1"/>
</dbReference>
<evidence type="ECO:0000256" key="2">
    <source>
        <dbReference type="ARBA" id="ARBA00011900"/>
    </source>
</evidence>
<dbReference type="Pfam" id="PF02384">
    <property type="entry name" value="N6_Mtase"/>
    <property type="match status" value="1"/>
</dbReference>
<evidence type="ECO:0000256" key="4">
    <source>
        <dbReference type="ARBA" id="ARBA00022679"/>
    </source>
</evidence>
<dbReference type="InterPro" id="IPR003356">
    <property type="entry name" value="DNA_methylase_A-5"/>
</dbReference>
<dbReference type="PROSITE" id="PS00092">
    <property type="entry name" value="N6_MTASE"/>
    <property type="match status" value="1"/>
</dbReference>
<keyword evidence="5" id="KW-0949">S-adenosyl-L-methionine</keyword>
<evidence type="ECO:0000313" key="11">
    <source>
        <dbReference type="Proteomes" id="UP000715781"/>
    </source>
</evidence>
<dbReference type="Gene3D" id="3.40.50.150">
    <property type="entry name" value="Vaccinia Virus protein VP39"/>
    <property type="match status" value="1"/>
</dbReference>
<sequence>MSREQLTNDIWQACDILRRDDNCGGVMEYVEHLSWLLFLKFFDEQEAIFEVEAELAGRTYKRVIDESYRWSSWIPKALGQKIGENGRRSTPEWDGEKLMQFVRGELIPYLASLYGSSEREVIAGIFSDRTVIICASPYNLKDVLEIVDSIDFKNPDDIHTVSHIYEDLLKRLGNENKMAGEFYTPRSIIRFMVEVIDPQIGETVYDPFCGSCGFLVEAYLHMQKQEKTTKDHKILQYDTFVGQEKKALPALLGTMNMVLHGVRVPDIRRRNTLAENLKNVSERFDIVLTNPPFGGKENAQIQVNFPVKSNATELLAVEHIIKKLKPSNKARCGMVVPEGTLFRSGAFATVKQMLLNDFSLFLVVSLPPGAFAPYSDVKTALLFFERSGATKEVLYYEMPLPEKLKKFSKSNPIADENFAEARLIFRQLLAYRLGKITQENFTKNSWFVDKKNLVKCDYDLTARNPHRLQGKKLPHPSELTAKILENQQTLHQKIERLHKLVSGHEEA</sequence>
<evidence type="ECO:0000256" key="6">
    <source>
        <dbReference type="ARBA" id="ARBA00022747"/>
    </source>
</evidence>
<proteinExistence type="inferred from homology"/>
<dbReference type="Gene3D" id="1.20.1260.30">
    <property type="match status" value="1"/>
</dbReference>
<feature type="domain" description="N6 adenine-specific DNA methyltransferase N-terminal" evidence="9">
    <location>
        <begin position="6"/>
        <end position="146"/>
    </location>
</feature>
<reference evidence="10" key="1">
    <citation type="submission" date="2021-05" db="EMBL/GenBank/DDBJ databases">
        <authorList>
            <person name="Pietrasiak N."/>
            <person name="Ward R."/>
            <person name="Stajich J.E."/>
            <person name="Kurbessoian T."/>
        </authorList>
    </citation>
    <scope>NUCLEOTIDE SEQUENCE</scope>
    <source>
        <strain evidence="10">JT2-VF2</strain>
    </source>
</reference>
<evidence type="ECO:0000259" key="8">
    <source>
        <dbReference type="Pfam" id="PF02384"/>
    </source>
</evidence>
<dbReference type="Proteomes" id="UP000715781">
    <property type="component" value="Unassembled WGS sequence"/>
</dbReference>
<dbReference type="InterPro" id="IPR022749">
    <property type="entry name" value="D12N6_MeTrfase_N"/>
</dbReference>
<protein>
    <recommendedName>
        <fullName evidence="2">site-specific DNA-methyltransferase (adenine-specific)</fullName>
        <ecNumber evidence="2">2.1.1.72</ecNumber>
    </recommendedName>
</protein>
<organism evidence="10 11">
    <name type="scientific">Mojavia pulchra JT2-VF2</name>
    <dbReference type="NCBI Taxonomy" id="287848"/>
    <lineage>
        <taxon>Bacteria</taxon>
        <taxon>Bacillati</taxon>
        <taxon>Cyanobacteriota</taxon>
        <taxon>Cyanophyceae</taxon>
        <taxon>Nostocales</taxon>
        <taxon>Nostocaceae</taxon>
    </lineage>
</organism>
<dbReference type="Pfam" id="PF12161">
    <property type="entry name" value="HsdM_N"/>
    <property type="match status" value="1"/>
</dbReference>
<dbReference type="InterPro" id="IPR051537">
    <property type="entry name" value="DNA_Adenine_Mtase"/>
</dbReference>
<evidence type="ECO:0000259" key="9">
    <source>
        <dbReference type="Pfam" id="PF12161"/>
    </source>
</evidence>
<dbReference type="GO" id="GO:0032259">
    <property type="term" value="P:methylation"/>
    <property type="evidence" value="ECO:0007669"/>
    <property type="project" value="UniProtKB-KW"/>
</dbReference>
<keyword evidence="6" id="KW-0680">Restriction system</keyword>
<comment type="catalytic activity">
    <reaction evidence="7">
        <text>a 2'-deoxyadenosine in DNA + S-adenosyl-L-methionine = an N(6)-methyl-2'-deoxyadenosine in DNA + S-adenosyl-L-homocysteine + H(+)</text>
        <dbReference type="Rhea" id="RHEA:15197"/>
        <dbReference type="Rhea" id="RHEA-COMP:12418"/>
        <dbReference type="Rhea" id="RHEA-COMP:12419"/>
        <dbReference type="ChEBI" id="CHEBI:15378"/>
        <dbReference type="ChEBI" id="CHEBI:57856"/>
        <dbReference type="ChEBI" id="CHEBI:59789"/>
        <dbReference type="ChEBI" id="CHEBI:90615"/>
        <dbReference type="ChEBI" id="CHEBI:90616"/>
        <dbReference type="EC" id="2.1.1.72"/>
    </reaction>
</comment>
<dbReference type="EC" id="2.1.1.72" evidence="2"/>
<dbReference type="InterPro" id="IPR029063">
    <property type="entry name" value="SAM-dependent_MTases_sf"/>
</dbReference>
<evidence type="ECO:0000256" key="3">
    <source>
        <dbReference type="ARBA" id="ARBA00022603"/>
    </source>
</evidence>
<dbReference type="GO" id="GO:0008170">
    <property type="term" value="F:N-methyltransferase activity"/>
    <property type="evidence" value="ECO:0007669"/>
    <property type="project" value="InterPro"/>
</dbReference>
<dbReference type="PANTHER" id="PTHR42933:SF4">
    <property type="entry name" value="TYPE I RESTRICTION ENZYME ECOKI METHYLASE SUBUNIT"/>
    <property type="match status" value="1"/>
</dbReference>
<dbReference type="AlphaFoldDB" id="A0A951Q3K2"/>
<evidence type="ECO:0000313" key="10">
    <source>
        <dbReference type="EMBL" id="MBW4565169.1"/>
    </source>
</evidence>
<keyword evidence="3" id="KW-0489">Methyltransferase</keyword>
<dbReference type="InterPro" id="IPR038333">
    <property type="entry name" value="T1MK-like_N_sf"/>
</dbReference>
<comment type="similarity">
    <text evidence="1">Belongs to the N(4)/N(6)-methyltransferase family.</text>
</comment>
<dbReference type="SUPFAM" id="SSF53335">
    <property type="entry name" value="S-adenosyl-L-methionine-dependent methyltransferases"/>
    <property type="match status" value="1"/>
</dbReference>